<name>A0A9D1HIF4_9FIRM</name>
<dbReference type="SUPFAM" id="SSF53167">
    <property type="entry name" value="Purine and uridine phosphorylases"/>
    <property type="match status" value="1"/>
</dbReference>
<evidence type="ECO:0000256" key="3">
    <source>
        <dbReference type="ARBA" id="ARBA00022605"/>
    </source>
</evidence>
<evidence type="ECO:0000256" key="2">
    <source>
        <dbReference type="ARBA" id="ARBA00011974"/>
    </source>
</evidence>
<sequence>MIAVLAAMTEELAPLCGELAYTKVYANKVVCVQQTEGDRPLLLVQTGIGKANAAAAAAIVIERFHPRALINIGSAGGFAPHVKVGDVVVGTETLYSDVDATCFNYQLGQVPQMPPAYPGDENLLAAARRLAAEEEFASRVAFGPILTADSFMSDPARVSVIRADFPQAFASDMEGAAIAEAAYQCGVPFLNVRSISDIAGQKAAESFDENLDLAAMRAASFFRRLAAAIYA</sequence>
<dbReference type="GO" id="GO:0008782">
    <property type="term" value="F:adenosylhomocysteine nucleosidase activity"/>
    <property type="evidence" value="ECO:0007669"/>
    <property type="project" value="UniProtKB-EC"/>
</dbReference>
<dbReference type="Proteomes" id="UP000824124">
    <property type="component" value="Unassembled WGS sequence"/>
</dbReference>
<dbReference type="PANTHER" id="PTHR46832:SF1">
    <property type="entry name" value="5'-METHYLTHIOADENOSINE_S-ADENOSYLHOMOCYSTEINE NUCLEOSIDASE"/>
    <property type="match status" value="1"/>
</dbReference>
<dbReference type="EC" id="3.2.2.9" evidence="2"/>
<reference evidence="7" key="1">
    <citation type="submission" date="2020-10" db="EMBL/GenBank/DDBJ databases">
        <authorList>
            <person name="Gilroy R."/>
        </authorList>
    </citation>
    <scope>NUCLEOTIDE SEQUENCE</scope>
    <source>
        <strain evidence="7">2830</strain>
    </source>
</reference>
<dbReference type="NCBIfam" id="TIGR01704">
    <property type="entry name" value="MTA_SAH-Nsdase"/>
    <property type="match status" value="1"/>
</dbReference>
<keyword evidence="4 7" id="KW-0378">Hydrolase</keyword>
<dbReference type="AlphaFoldDB" id="A0A9D1HIF4"/>
<keyword evidence="3" id="KW-0028">Amino-acid biosynthesis</keyword>
<keyword evidence="5" id="KW-0486">Methionine biosynthesis</keyword>
<dbReference type="InterPro" id="IPR035994">
    <property type="entry name" value="Nucleoside_phosphorylase_sf"/>
</dbReference>
<protein>
    <recommendedName>
        <fullName evidence="2">adenosylhomocysteine nucleosidase</fullName>
        <ecNumber evidence="2">3.2.2.9</ecNumber>
    </recommendedName>
</protein>
<evidence type="ECO:0000256" key="4">
    <source>
        <dbReference type="ARBA" id="ARBA00022801"/>
    </source>
</evidence>
<dbReference type="EMBL" id="DVMH01000003">
    <property type="protein sequence ID" value="HIU09702.1"/>
    <property type="molecule type" value="Genomic_DNA"/>
</dbReference>
<dbReference type="InterPro" id="IPR010049">
    <property type="entry name" value="MTA_SAH_Nsdase"/>
</dbReference>
<evidence type="ECO:0000313" key="8">
    <source>
        <dbReference type="Proteomes" id="UP000824124"/>
    </source>
</evidence>
<dbReference type="CDD" id="cd09008">
    <property type="entry name" value="MTAN"/>
    <property type="match status" value="1"/>
</dbReference>
<gene>
    <name evidence="7" type="ORF">IAB00_00380</name>
</gene>
<organism evidence="7 8">
    <name type="scientific">Candidatus Avidehalobacter gallistercoris</name>
    <dbReference type="NCBI Taxonomy" id="2840694"/>
    <lineage>
        <taxon>Bacteria</taxon>
        <taxon>Bacillati</taxon>
        <taxon>Bacillota</taxon>
        <taxon>Clostridia</taxon>
        <taxon>Eubacteriales</taxon>
        <taxon>Peptococcaceae</taxon>
        <taxon>Peptococcaceae incertae sedis</taxon>
        <taxon>Candidatus Avidehalobacter</taxon>
    </lineage>
</organism>
<dbReference type="GO" id="GO:0008930">
    <property type="term" value="F:methylthioadenosine nucleosidase activity"/>
    <property type="evidence" value="ECO:0007669"/>
    <property type="project" value="InterPro"/>
</dbReference>
<proteinExistence type="predicted"/>
<evidence type="ECO:0000256" key="5">
    <source>
        <dbReference type="ARBA" id="ARBA00023167"/>
    </source>
</evidence>
<comment type="pathway">
    <text evidence="1">Amino-acid biosynthesis; L-methionine biosynthesis via salvage pathway; S-methyl-5-thio-alpha-D-ribose 1-phosphate from S-methyl-5'-thioadenosine (hydrolase route): step 1/2.</text>
</comment>
<evidence type="ECO:0000256" key="1">
    <source>
        <dbReference type="ARBA" id="ARBA00004945"/>
    </source>
</evidence>
<accession>A0A9D1HIF4</accession>
<feature type="domain" description="Nucleoside phosphorylase" evidence="6">
    <location>
        <begin position="2"/>
        <end position="225"/>
    </location>
</feature>
<dbReference type="InterPro" id="IPR000845">
    <property type="entry name" value="Nucleoside_phosphorylase_d"/>
</dbReference>
<keyword evidence="7" id="KW-0326">Glycosidase</keyword>
<reference evidence="7" key="2">
    <citation type="journal article" date="2021" name="PeerJ">
        <title>Extensive microbial diversity within the chicken gut microbiome revealed by metagenomics and culture.</title>
        <authorList>
            <person name="Gilroy R."/>
            <person name="Ravi A."/>
            <person name="Getino M."/>
            <person name="Pursley I."/>
            <person name="Horton D.L."/>
            <person name="Alikhan N.F."/>
            <person name="Baker D."/>
            <person name="Gharbi K."/>
            <person name="Hall N."/>
            <person name="Watson M."/>
            <person name="Adriaenssens E.M."/>
            <person name="Foster-Nyarko E."/>
            <person name="Jarju S."/>
            <person name="Secka A."/>
            <person name="Antonio M."/>
            <person name="Oren A."/>
            <person name="Chaudhuri R.R."/>
            <person name="La Ragione R."/>
            <person name="Hildebrand F."/>
            <person name="Pallen M.J."/>
        </authorList>
    </citation>
    <scope>NUCLEOTIDE SEQUENCE</scope>
    <source>
        <strain evidence="7">2830</strain>
    </source>
</reference>
<dbReference type="Gene3D" id="3.40.50.1580">
    <property type="entry name" value="Nucleoside phosphorylase domain"/>
    <property type="match status" value="1"/>
</dbReference>
<dbReference type="PANTHER" id="PTHR46832">
    <property type="entry name" value="5'-METHYLTHIOADENOSINE/S-ADENOSYLHOMOCYSTEINE NUCLEOSIDASE"/>
    <property type="match status" value="1"/>
</dbReference>
<dbReference type="Pfam" id="PF01048">
    <property type="entry name" value="PNP_UDP_1"/>
    <property type="match status" value="1"/>
</dbReference>
<comment type="caution">
    <text evidence="7">The sequence shown here is derived from an EMBL/GenBank/DDBJ whole genome shotgun (WGS) entry which is preliminary data.</text>
</comment>
<dbReference type="GO" id="GO:0019284">
    <property type="term" value="P:L-methionine salvage from S-adenosylmethionine"/>
    <property type="evidence" value="ECO:0007669"/>
    <property type="project" value="TreeGrafter"/>
</dbReference>
<dbReference type="GO" id="GO:0005829">
    <property type="term" value="C:cytosol"/>
    <property type="evidence" value="ECO:0007669"/>
    <property type="project" value="TreeGrafter"/>
</dbReference>
<evidence type="ECO:0000259" key="6">
    <source>
        <dbReference type="Pfam" id="PF01048"/>
    </source>
</evidence>
<dbReference type="GO" id="GO:0009164">
    <property type="term" value="P:nucleoside catabolic process"/>
    <property type="evidence" value="ECO:0007669"/>
    <property type="project" value="InterPro"/>
</dbReference>
<dbReference type="NCBIfam" id="NF004079">
    <property type="entry name" value="PRK05584.1"/>
    <property type="match status" value="1"/>
</dbReference>
<dbReference type="GO" id="GO:0019509">
    <property type="term" value="P:L-methionine salvage from methylthioadenosine"/>
    <property type="evidence" value="ECO:0007669"/>
    <property type="project" value="InterPro"/>
</dbReference>
<evidence type="ECO:0000313" key="7">
    <source>
        <dbReference type="EMBL" id="HIU09702.1"/>
    </source>
</evidence>